<keyword evidence="4" id="KW-1185">Reference proteome</keyword>
<dbReference type="PANTHER" id="PTHR47978">
    <property type="match status" value="1"/>
</dbReference>
<evidence type="ECO:0000313" key="4">
    <source>
        <dbReference type="Proteomes" id="UP001054945"/>
    </source>
</evidence>
<gene>
    <name evidence="3" type="primary">AVEN_55277_1</name>
    <name evidence="3" type="ORF">CEXT_239891</name>
</gene>
<dbReference type="PROSITE" id="PS51419">
    <property type="entry name" value="RAB"/>
    <property type="match status" value="1"/>
</dbReference>
<reference evidence="3 4" key="1">
    <citation type="submission" date="2021-06" db="EMBL/GenBank/DDBJ databases">
        <title>Caerostris extrusa draft genome.</title>
        <authorList>
            <person name="Kono N."/>
            <person name="Arakawa K."/>
        </authorList>
    </citation>
    <scope>NUCLEOTIDE SEQUENCE [LARGE SCALE GENOMIC DNA]</scope>
</reference>
<comment type="similarity">
    <text evidence="1">Belongs to the small GTPase superfamily. Rab family.</text>
</comment>
<dbReference type="SMART" id="SM00175">
    <property type="entry name" value="RAB"/>
    <property type="match status" value="1"/>
</dbReference>
<accession>A0AAV4S4P4</accession>
<evidence type="ECO:0000313" key="3">
    <source>
        <dbReference type="EMBL" id="GIY28615.1"/>
    </source>
</evidence>
<dbReference type="PRINTS" id="PR00449">
    <property type="entry name" value="RASTRNSFRMNG"/>
</dbReference>
<keyword evidence="2" id="KW-0547">Nucleotide-binding</keyword>
<dbReference type="Gene3D" id="3.40.50.300">
    <property type="entry name" value="P-loop containing nucleotide triphosphate hydrolases"/>
    <property type="match status" value="1"/>
</dbReference>
<dbReference type="GO" id="GO:0003924">
    <property type="term" value="F:GTPase activity"/>
    <property type="evidence" value="ECO:0007669"/>
    <property type="project" value="InterPro"/>
</dbReference>
<sequence length="202" mass="23522">MSEELTRLMSLGCEIRARKKKPKKVRICLTGDKFTGRSTLATRFSEMEAGFYDRDYRIVRKNQHQMQINLTRRFGVPKTGDIILIIHIEPPPNQETQERCPFWMISSIVKLIVFCFDVNRARTFLNIPARLSQYRELLGKKMPPAIMVGNKIDIRSKKALGVVPKHEGKRVARELRIKRYVECSAWKMTNVEDLLDLILTMV</sequence>
<dbReference type="AlphaFoldDB" id="A0AAV4S4P4"/>
<name>A0AAV4S4P4_CAEEX</name>
<protein>
    <submittedName>
        <fullName evidence="3">Uncharacterized protein</fullName>
    </submittedName>
</protein>
<evidence type="ECO:0000256" key="1">
    <source>
        <dbReference type="ARBA" id="ARBA00006270"/>
    </source>
</evidence>
<proteinExistence type="inferred from homology"/>
<organism evidence="3 4">
    <name type="scientific">Caerostris extrusa</name>
    <name type="common">Bark spider</name>
    <name type="synonym">Caerostris bankana</name>
    <dbReference type="NCBI Taxonomy" id="172846"/>
    <lineage>
        <taxon>Eukaryota</taxon>
        <taxon>Metazoa</taxon>
        <taxon>Ecdysozoa</taxon>
        <taxon>Arthropoda</taxon>
        <taxon>Chelicerata</taxon>
        <taxon>Arachnida</taxon>
        <taxon>Araneae</taxon>
        <taxon>Araneomorphae</taxon>
        <taxon>Entelegynae</taxon>
        <taxon>Araneoidea</taxon>
        <taxon>Araneidae</taxon>
        <taxon>Caerostris</taxon>
    </lineage>
</organism>
<dbReference type="EMBL" id="BPLR01008967">
    <property type="protein sequence ID" value="GIY28615.1"/>
    <property type="molecule type" value="Genomic_DNA"/>
</dbReference>
<dbReference type="GO" id="GO:0005525">
    <property type="term" value="F:GTP binding"/>
    <property type="evidence" value="ECO:0007669"/>
    <property type="project" value="InterPro"/>
</dbReference>
<dbReference type="InterPro" id="IPR027417">
    <property type="entry name" value="P-loop_NTPase"/>
</dbReference>
<dbReference type="Pfam" id="PF00071">
    <property type="entry name" value="Ras"/>
    <property type="match status" value="1"/>
</dbReference>
<comment type="caution">
    <text evidence="3">The sequence shown here is derived from an EMBL/GenBank/DDBJ whole genome shotgun (WGS) entry which is preliminary data.</text>
</comment>
<dbReference type="SUPFAM" id="SSF52540">
    <property type="entry name" value="P-loop containing nucleoside triphosphate hydrolases"/>
    <property type="match status" value="1"/>
</dbReference>
<dbReference type="Proteomes" id="UP001054945">
    <property type="component" value="Unassembled WGS sequence"/>
</dbReference>
<evidence type="ECO:0000256" key="2">
    <source>
        <dbReference type="ARBA" id="ARBA00022741"/>
    </source>
</evidence>
<dbReference type="InterPro" id="IPR001806">
    <property type="entry name" value="Small_GTPase"/>
</dbReference>